<evidence type="ECO:0000313" key="8">
    <source>
        <dbReference type="Proteomes" id="UP000009046"/>
    </source>
</evidence>
<evidence type="ECO:0000256" key="3">
    <source>
        <dbReference type="ARBA" id="ARBA00022927"/>
    </source>
</evidence>
<keyword evidence="3" id="KW-0653">Protein transport</keyword>
<dbReference type="GO" id="GO:0007399">
    <property type="term" value="P:nervous system development"/>
    <property type="evidence" value="ECO:0007669"/>
    <property type="project" value="TreeGrafter"/>
</dbReference>
<dbReference type="EMBL" id="AAZO01002790">
    <property type="status" value="NOT_ANNOTATED_CDS"/>
    <property type="molecule type" value="Genomic_DNA"/>
</dbReference>
<reference evidence="7" key="3">
    <citation type="submission" date="2021-02" db="UniProtKB">
        <authorList>
            <consortium name="EnsemblMetazoa"/>
        </authorList>
    </citation>
    <scope>IDENTIFICATION</scope>
    <source>
        <strain evidence="7">USDA</strain>
    </source>
</reference>
<reference evidence="6" key="1">
    <citation type="submission" date="2007-04" db="EMBL/GenBank/DDBJ databases">
        <title>Annotation of Pediculus humanus corporis strain USDA.</title>
        <authorList>
            <person name="Kirkness E."/>
            <person name="Hannick L."/>
            <person name="Hass B."/>
            <person name="Bruggner R."/>
            <person name="Lawson D."/>
            <person name="Bidwell S."/>
            <person name="Joardar V."/>
            <person name="Caler E."/>
            <person name="Walenz B."/>
            <person name="Inman J."/>
            <person name="Schobel S."/>
            <person name="Galinsky K."/>
            <person name="Amedeo P."/>
            <person name="Strausberg R."/>
        </authorList>
    </citation>
    <scope>NUCLEOTIDE SEQUENCE</scope>
    <source>
        <strain evidence="6">USDA</strain>
    </source>
</reference>
<dbReference type="PANTHER" id="PTHR12951">
    <property type="entry name" value="RETINAL PROTEIN 4"/>
    <property type="match status" value="1"/>
</dbReference>
<feature type="domain" description="GMP phosphodiesterase delta subunit" evidence="5">
    <location>
        <begin position="62"/>
        <end position="224"/>
    </location>
</feature>
<dbReference type="EMBL" id="DS235221">
    <property type="protein sequence ID" value="EEB13446.1"/>
    <property type="molecule type" value="Genomic_DNA"/>
</dbReference>
<evidence type="ECO:0000259" key="5">
    <source>
        <dbReference type="Pfam" id="PF05351"/>
    </source>
</evidence>
<dbReference type="OMA" id="CLVMHNK"/>
<organism>
    <name type="scientific">Pediculus humanus subsp. corporis</name>
    <name type="common">Body louse</name>
    <dbReference type="NCBI Taxonomy" id="121224"/>
    <lineage>
        <taxon>Eukaryota</taxon>
        <taxon>Metazoa</taxon>
        <taxon>Ecdysozoa</taxon>
        <taxon>Arthropoda</taxon>
        <taxon>Hexapoda</taxon>
        <taxon>Insecta</taxon>
        <taxon>Pterygota</taxon>
        <taxon>Neoptera</taxon>
        <taxon>Paraneoptera</taxon>
        <taxon>Psocodea</taxon>
        <taxon>Troctomorpha</taxon>
        <taxon>Phthiraptera</taxon>
        <taxon>Anoplura</taxon>
        <taxon>Pediculidae</taxon>
        <taxon>Pediculus</taxon>
    </lineage>
</organism>
<dbReference type="KEGG" id="phu:Phum_PHUM240600"/>
<dbReference type="OrthoDB" id="10248777at2759"/>
<dbReference type="GO" id="GO:0008289">
    <property type="term" value="F:lipid binding"/>
    <property type="evidence" value="ECO:0007669"/>
    <property type="project" value="UniProtKB-KW"/>
</dbReference>
<dbReference type="CTD" id="8230718"/>
<keyword evidence="4" id="KW-0446">Lipid-binding</keyword>
<dbReference type="GO" id="GO:0060271">
    <property type="term" value="P:cilium assembly"/>
    <property type="evidence" value="ECO:0007669"/>
    <property type="project" value="TreeGrafter"/>
</dbReference>
<dbReference type="VEuPathDB" id="VectorBase:PHUM240600"/>
<evidence type="ECO:0000256" key="4">
    <source>
        <dbReference type="ARBA" id="ARBA00023121"/>
    </source>
</evidence>
<dbReference type="PANTHER" id="PTHR12951:SF1">
    <property type="entry name" value="PROTEIN UNC-119 HOMOLOG"/>
    <property type="match status" value="1"/>
</dbReference>
<dbReference type="FunFam" id="2.70.50.40:FF:000004">
    <property type="entry name" value="protein unc-119 homolog A isoform X3"/>
    <property type="match status" value="1"/>
</dbReference>
<accession>E0VJ90</accession>
<gene>
    <name evidence="7" type="primary">8230718</name>
    <name evidence="6" type="ORF">Phum_PHUM240600</name>
</gene>
<dbReference type="GO" id="GO:0005929">
    <property type="term" value="C:cilium"/>
    <property type="evidence" value="ECO:0007669"/>
    <property type="project" value="TreeGrafter"/>
</dbReference>
<dbReference type="FunCoup" id="E0VJ90">
    <property type="interactions" value="309"/>
</dbReference>
<proteinExistence type="inferred from homology"/>
<dbReference type="RefSeq" id="XP_002426184.1">
    <property type="nucleotide sequence ID" value="XM_002426139.1"/>
</dbReference>
<dbReference type="GeneID" id="8230718"/>
<reference evidence="6" key="2">
    <citation type="submission" date="2007-04" db="EMBL/GenBank/DDBJ databases">
        <title>The genome of the human body louse.</title>
        <authorList>
            <consortium name="The Human Body Louse Genome Consortium"/>
            <person name="Kirkness E."/>
            <person name="Walenz B."/>
            <person name="Hass B."/>
            <person name="Bruggner R."/>
            <person name="Strausberg R."/>
        </authorList>
    </citation>
    <scope>NUCLEOTIDE SEQUENCE</scope>
    <source>
        <strain evidence="6">USDA</strain>
    </source>
</reference>
<dbReference type="STRING" id="121224.E0VJ90"/>
<evidence type="ECO:0000313" key="6">
    <source>
        <dbReference type="EMBL" id="EEB13446.1"/>
    </source>
</evidence>
<protein>
    <submittedName>
        <fullName evidence="6 7">Retinal protein, putative</fullName>
    </submittedName>
</protein>
<dbReference type="GO" id="GO:0042953">
    <property type="term" value="P:lipoprotein transport"/>
    <property type="evidence" value="ECO:0007669"/>
    <property type="project" value="TreeGrafter"/>
</dbReference>
<evidence type="ECO:0000313" key="7">
    <source>
        <dbReference type="EnsemblMetazoa" id="PHUM240600-PA"/>
    </source>
</evidence>
<dbReference type="HOGENOM" id="CLU_088825_2_0_1"/>
<comment type="similarity">
    <text evidence="1">Belongs to the PDE6D/unc-119 family.</text>
</comment>
<dbReference type="InterPro" id="IPR037036">
    <property type="entry name" value="PDED_dom_sf"/>
</dbReference>
<dbReference type="Pfam" id="PF05351">
    <property type="entry name" value="GMP_PDE_delta"/>
    <property type="match status" value="1"/>
</dbReference>
<dbReference type="InterPro" id="IPR014756">
    <property type="entry name" value="Ig_E-set"/>
</dbReference>
<keyword evidence="8" id="KW-1185">Reference proteome</keyword>
<evidence type="ECO:0000256" key="2">
    <source>
        <dbReference type="ARBA" id="ARBA00022448"/>
    </source>
</evidence>
<keyword evidence="2" id="KW-0813">Transport</keyword>
<dbReference type="InterPro" id="IPR051519">
    <property type="entry name" value="PDE6D_unc-119_myristoyl-bd"/>
</dbReference>
<sequence length="234" mass="27036">MSVVSNNAPIKKNNVGIRSTKSKKETMFEPVTEEYLQNKEYVTPEDVLRLSKITDCYLCTPEANIYQIDFTRFKIRDLGTGIVLFEIAKPTISSSDTDEHEGDSEIEESDPNAGRFVRYQFTPHFLKLKTVGATVEFTVGAQPIHNFRMIERHFFRNKLLKTFDFDFGFCIPNSKNTCEHIYEFPVLDPELVKEMISHPFETKSDSFYFVDDKLVMHNKADYAYDGGLNLNKQP</sequence>
<dbReference type="EnsemblMetazoa" id="PHUM240600-RA">
    <property type="protein sequence ID" value="PHUM240600-PA"/>
    <property type="gene ID" value="PHUM240600"/>
</dbReference>
<dbReference type="InParanoid" id="E0VJ90"/>
<dbReference type="AlphaFoldDB" id="E0VJ90"/>
<dbReference type="InterPro" id="IPR008015">
    <property type="entry name" value="PDED_dom"/>
</dbReference>
<name>E0VJ90_PEDHC</name>
<dbReference type="SUPFAM" id="SSF81296">
    <property type="entry name" value="E set domains"/>
    <property type="match status" value="1"/>
</dbReference>
<dbReference type="Proteomes" id="UP000009046">
    <property type="component" value="Unassembled WGS sequence"/>
</dbReference>
<dbReference type="eggNOG" id="KOG4037">
    <property type="taxonomic scope" value="Eukaryota"/>
</dbReference>
<evidence type="ECO:0000256" key="1">
    <source>
        <dbReference type="ARBA" id="ARBA00008102"/>
    </source>
</evidence>
<dbReference type="Gene3D" id="2.70.50.40">
    <property type="entry name" value="GMP phosphodiesterase, delta subunit"/>
    <property type="match status" value="1"/>
</dbReference>